<feature type="transmembrane region" description="Helical" evidence="1">
    <location>
        <begin position="93"/>
        <end position="115"/>
    </location>
</feature>
<evidence type="ECO:0000256" key="1">
    <source>
        <dbReference type="SAM" id="Phobius"/>
    </source>
</evidence>
<keyword evidence="1" id="KW-0812">Transmembrane</keyword>
<protein>
    <submittedName>
        <fullName evidence="2">Uncharacterized protein</fullName>
    </submittedName>
</protein>
<accession>A0A6S6TWL2</accession>
<feature type="transmembrane region" description="Helical" evidence="1">
    <location>
        <begin position="35"/>
        <end position="57"/>
    </location>
</feature>
<dbReference type="AlphaFoldDB" id="A0A6S6TWL2"/>
<proteinExistence type="predicted"/>
<keyword evidence="1" id="KW-1133">Transmembrane helix</keyword>
<keyword evidence="1" id="KW-0472">Membrane</keyword>
<evidence type="ECO:0000313" key="2">
    <source>
        <dbReference type="EMBL" id="CAA6819506.1"/>
    </source>
</evidence>
<dbReference type="EMBL" id="CACVAY010000094">
    <property type="protein sequence ID" value="CAA6819506.1"/>
    <property type="molecule type" value="Genomic_DNA"/>
</dbReference>
<gene>
    <name evidence="2" type="ORF">HELGO_WM18912</name>
</gene>
<sequence>MHILFIELLLLIVGTIMYKQILQYMNVNDDVFMRSLKLAGIAAAVQVFAGLVVFLLVQGEYFRVISLAGIIASSIALGSLLKNRMIISGTAAYMYSTGVTIGSSLITILVAVLVLQ</sequence>
<name>A0A6S6TWL2_9GAMM</name>
<reference evidence="2" key="1">
    <citation type="submission" date="2020-01" db="EMBL/GenBank/DDBJ databases">
        <authorList>
            <person name="Meier V. D."/>
            <person name="Meier V D."/>
        </authorList>
    </citation>
    <scope>NUCLEOTIDE SEQUENCE</scope>
    <source>
        <strain evidence="2">HLG_WM_MAG_07</strain>
    </source>
</reference>
<feature type="transmembrane region" description="Helical" evidence="1">
    <location>
        <begin position="64"/>
        <end position="81"/>
    </location>
</feature>
<organism evidence="2">
    <name type="scientific">uncultured Thiotrichaceae bacterium</name>
    <dbReference type="NCBI Taxonomy" id="298394"/>
    <lineage>
        <taxon>Bacteria</taxon>
        <taxon>Pseudomonadati</taxon>
        <taxon>Pseudomonadota</taxon>
        <taxon>Gammaproteobacteria</taxon>
        <taxon>Thiotrichales</taxon>
        <taxon>Thiotrichaceae</taxon>
        <taxon>environmental samples</taxon>
    </lineage>
</organism>